<keyword evidence="7 16" id="KW-0812">Transmembrane</keyword>
<comment type="cofactor">
    <cofactor evidence="16 17">
        <name>FMN</name>
        <dbReference type="ChEBI" id="CHEBI:58210"/>
    </cofactor>
</comment>
<keyword evidence="5 16" id="KW-0285">Flavoprotein</keyword>
<evidence type="ECO:0000256" key="13">
    <source>
        <dbReference type="ARBA" id="ARBA00023075"/>
    </source>
</evidence>
<name>G8R5N7_OWEHD</name>
<dbReference type="GO" id="GO:0010181">
    <property type="term" value="F:FMN binding"/>
    <property type="evidence" value="ECO:0007669"/>
    <property type="project" value="UniProtKB-UniRule"/>
</dbReference>
<keyword evidence="6 16" id="KW-0288">FMN</keyword>
<dbReference type="PATRIC" id="fig|926562.3.peg.3425"/>
<dbReference type="GO" id="GO:0016655">
    <property type="term" value="F:oxidoreductase activity, acting on NAD(P)H, quinone or similar compound as acceptor"/>
    <property type="evidence" value="ECO:0007669"/>
    <property type="project" value="UniProtKB-UniRule"/>
</dbReference>
<keyword evidence="11 16" id="KW-0915">Sodium</keyword>
<keyword evidence="1 16" id="KW-0813">Transport</keyword>
<keyword evidence="9 16" id="KW-1133">Transmembrane helix</keyword>
<comment type="similarity">
    <text evidence="16 17">Belongs to the NqrC family.</text>
</comment>
<dbReference type="PANTHER" id="PTHR37838">
    <property type="entry name" value="NA(+)-TRANSLOCATING NADH-QUINONE REDUCTASE SUBUNIT C"/>
    <property type="match status" value="1"/>
</dbReference>
<keyword evidence="4 16" id="KW-0597">Phosphoprotein</keyword>
<dbReference type="InterPro" id="IPR007329">
    <property type="entry name" value="FMN-bd"/>
</dbReference>
<evidence type="ECO:0000256" key="12">
    <source>
        <dbReference type="ARBA" id="ARBA00023065"/>
    </source>
</evidence>
<dbReference type="HAMAP" id="MF_00427">
    <property type="entry name" value="NqrC"/>
    <property type="match status" value="1"/>
</dbReference>
<evidence type="ECO:0000256" key="11">
    <source>
        <dbReference type="ARBA" id="ARBA00023053"/>
    </source>
</evidence>
<dbReference type="PIRSF" id="PIRSF009437">
    <property type="entry name" value="NQR-1_subunit_C"/>
    <property type="match status" value="1"/>
</dbReference>
<evidence type="ECO:0000256" key="10">
    <source>
        <dbReference type="ARBA" id="ARBA00023027"/>
    </source>
</evidence>
<dbReference type="PANTHER" id="PTHR37838:SF1">
    <property type="entry name" value="NA(+)-TRANSLOCATING NADH-QUINONE REDUCTASE SUBUNIT C"/>
    <property type="match status" value="1"/>
</dbReference>
<protein>
    <recommendedName>
        <fullName evidence="16 17">Na(+)-translocating NADH-quinone reductase subunit C</fullName>
        <shortName evidence="16 17">Na(+)-NQR subunit C</shortName>
        <shortName evidence="16 17">Na(+)-translocating NQR subunit C</shortName>
        <ecNumber evidence="16 17">7.2.1.1</ecNumber>
    </recommendedName>
    <alternativeName>
        <fullName evidence="16 17">NQR complex subunit C</fullName>
    </alternativeName>
    <alternativeName>
        <fullName evidence="16 17">NQR-1 subunit C</fullName>
    </alternativeName>
</protein>
<dbReference type="GO" id="GO:0005886">
    <property type="term" value="C:plasma membrane"/>
    <property type="evidence" value="ECO:0007669"/>
    <property type="project" value="UniProtKB-SubCell"/>
</dbReference>
<proteinExistence type="inferred from homology"/>
<comment type="caution">
    <text evidence="16">Lacks conserved residue(s) required for the propagation of feature annotation.</text>
</comment>
<evidence type="ECO:0000259" key="18">
    <source>
        <dbReference type="SMART" id="SM00900"/>
    </source>
</evidence>
<keyword evidence="10 16" id="KW-0520">NAD</keyword>
<evidence type="ECO:0000313" key="19">
    <source>
        <dbReference type="EMBL" id="AEV34353.1"/>
    </source>
</evidence>
<dbReference type="Pfam" id="PF04205">
    <property type="entry name" value="FMN_bind"/>
    <property type="match status" value="1"/>
</dbReference>
<keyword evidence="2 16" id="KW-1003">Cell membrane</keyword>
<dbReference type="SMART" id="SM00900">
    <property type="entry name" value="FMN_bind"/>
    <property type="match status" value="1"/>
</dbReference>
<keyword evidence="3 16" id="KW-0997">Cell inner membrane</keyword>
<evidence type="ECO:0000256" key="7">
    <source>
        <dbReference type="ARBA" id="ARBA00022692"/>
    </source>
</evidence>
<feature type="modified residue" description="FMN phosphoryl threonine" evidence="16">
    <location>
        <position position="204"/>
    </location>
</feature>
<organism evidence="19 20">
    <name type="scientific">Owenweeksia hongkongensis (strain DSM 17368 / CIP 108786 / JCM 12287 / NRRL B-23963 / UST20020801)</name>
    <dbReference type="NCBI Taxonomy" id="926562"/>
    <lineage>
        <taxon>Bacteria</taxon>
        <taxon>Pseudomonadati</taxon>
        <taxon>Bacteroidota</taxon>
        <taxon>Flavobacteriia</taxon>
        <taxon>Flavobacteriales</taxon>
        <taxon>Owenweeksiaceae</taxon>
        <taxon>Owenweeksia</taxon>
    </lineage>
</organism>
<evidence type="ECO:0000256" key="5">
    <source>
        <dbReference type="ARBA" id="ARBA00022630"/>
    </source>
</evidence>
<dbReference type="AlphaFoldDB" id="G8R5N7"/>
<dbReference type="KEGG" id="oho:Oweho_3403"/>
<dbReference type="GO" id="GO:0006814">
    <property type="term" value="P:sodium ion transport"/>
    <property type="evidence" value="ECO:0007669"/>
    <property type="project" value="UniProtKB-UniRule"/>
</dbReference>
<accession>G8R5N7</accession>
<keyword evidence="14 16" id="KW-0472">Membrane</keyword>
<dbReference type="STRING" id="926562.Oweho_3403"/>
<evidence type="ECO:0000256" key="6">
    <source>
        <dbReference type="ARBA" id="ARBA00022643"/>
    </source>
</evidence>
<dbReference type="OrthoDB" id="9813828at2"/>
<evidence type="ECO:0000256" key="3">
    <source>
        <dbReference type="ARBA" id="ARBA00022519"/>
    </source>
</evidence>
<keyword evidence="15 16" id="KW-0739">Sodium transport</keyword>
<dbReference type="InterPro" id="IPR010204">
    <property type="entry name" value="NqrC"/>
</dbReference>
<evidence type="ECO:0000256" key="16">
    <source>
        <dbReference type="HAMAP-Rule" id="MF_00427"/>
    </source>
</evidence>
<keyword evidence="12 16" id="KW-0406">Ion transport</keyword>
<keyword evidence="20" id="KW-1185">Reference proteome</keyword>
<evidence type="ECO:0000256" key="15">
    <source>
        <dbReference type="ARBA" id="ARBA00023201"/>
    </source>
</evidence>
<evidence type="ECO:0000256" key="1">
    <source>
        <dbReference type="ARBA" id="ARBA00022448"/>
    </source>
</evidence>
<comment type="catalytic activity">
    <reaction evidence="16 17">
        <text>a ubiquinone + n Na(+)(in) + NADH + H(+) = a ubiquinol + n Na(+)(out) + NAD(+)</text>
        <dbReference type="Rhea" id="RHEA:47748"/>
        <dbReference type="Rhea" id="RHEA-COMP:9565"/>
        <dbReference type="Rhea" id="RHEA-COMP:9566"/>
        <dbReference type="ChEBI" id="CHEBI:15378"/>
        <dbReference type="ChEBI" id="CHEBI:16389"/>
        <dbReference type="ChEBI" id="CHEBI:17976"/>
        <dbReference type="ChEBI" id="CHEBI:29101"/>
        <dbReference type="ChEBI" id="CHEBI:57540"/>
        <dbReference type="ChEBI" id="CHEBI:57945"/>
        <dbReference type="EC" id="7.2.1.1"/>
    </reaction>
</comment>
<comment type="subcellular location">
    <subcellularLocation>
        <location evidence="16">Cell inner membrane</location>
        <topology evidence="16">Single-pass membrane protein</topology>
    </subcellularLocation>
</comment>
<evidence type="ECO:0000256" key="9">
    <source>
        <dbReference type="ARBA" id="ARBA00022989"/>
    </source>
</evidence>
<evidence type="ECO:0000256" key="14">
    <source>
        <dbReference type="ARBA" id="ARBA00023136"/>
    </source>
</evidence>
<dbReference type="EC" id="7.2.1.1" evidence="16 17"/>
<gene>
    <name evidence="16" type="primary">nqrC</name>
    <name evidence="19" type="ordered locus">Oweho_3403</name>
</gene>
<evidence type="ECO:0000313" key="20">
    <source>
        <dbReference type="Proteomes" id="UP000005631"/>
    </source>
</evidence>
<dbReference type="RefSeq" id="WP_014203700.1">
    <property type="nucleotide sequence ID" value="NC_016599.1"/>
</dbReference>
<evidence type="ECO:0000256" key="17">
    <source>
        <dbReference type="PIRNR" id="PIRNR009437"/>
    </source>
</evidence>
<dbReference type="eggNOG" id="COG2869">
    <property type="taxonomic scope" value="Bacteria"/>
</dbReference>
<dbReference type="NCBIfam" id="TIGR01938">
    <property type="entry name" value="nqrC"/>
    <property type="match status" value="1"/>
</dbReference>
<dbReference type="Proteomes" id="UP000005631">
    <property type="component" value="Chromosome"/>
</dbReference>
<keyword evidence="13 16" id="KW-0830">Ubiquinone</keyword>
<keyword evidence="8 16" id="KW-1278">Translocase</keyword>
<evidence type="ECO:0000256" key="8">
    <source>
        <dbReference type="ARBA" id="ARBA00022967"/>
    </source>
</evidence>
<dbReference type="EMBL" id="CP003156">
    <property type="protein sequence ID" value="AEV34353.1"/>
    <property type="molecule type" value="Genomic_DNA"/>
</dbReference>
<comment type="function">
    <text evidence="16">NQR complex catalyzes the reduction of ubiquinone-1 to ubiquinol by two successive reactions, coupled with the transport of Na(+) ions from the cytoplasm to the periplasm. NqrA to NqrE are probably involved in the second step, the conversion of ubisemiquinone to ubiquinol.</text>
</comment>
<sequence>MDVNKNSYTFMFAGVMVVVVAALLSFAATSLKPMQDKNVAQEKKQNILNSIGIEVSREQAEEDYSKYIKKELVINNGEIKEGVKAFDVELSKEIKKTPADRDAPLYIADKDGETYYIIPLRGKGLWGPIWGYISLKGDVNTVSGAIFDHKSETPGLGAEIATPIFMDQFLDKKILDSKGDFASIQVMKGNASGDYEVDGISGGTITSVGVQDMLEDCIQAYVPFLKKYAAGNATASAAQAENMNVATIEE</sequence>
<evidence type="ECO:0000256" key="2">
    <source>
        <dbReference type="ARBA" id="ARBA00022475"/>
    </source>
</evidence>
<reference evidence="19 20" key="1">
    <citation type="journal article" date="2012" name="Stand. Genomic Sci.">
        <title>Genome sequence of the orange-pigmented seawater bacterium Owenweeksia hongkongensis type strain (UST20020801(T)).</title>
        <authorList>
            <person name="Riedel T."/>
            <person name="Held B."/>
            <person name="Nolan M."/>
            <person name="Lucas S."/>
            <person name="Lapidus A."/>
            <person name="Tice H."/>
            <person name="Del Rio T.G."/>
            <person name="Cheng J.F."/>
            <person name="Han C."/>
            <person name="Tapia R."/>
            <person name="Goodwin L.A."/>
            <person name="Pitluck S."/>
            <person name="Liolios K."/>
            <person name="Mavromatis K."/>
            <person name="Pagani I."/>
            <person name="Ivanova N."/>
            <person name="Mikhailova N."/>
            <person name="Pati A."/>
            <person name="Chen A."/>
            <person name="Palaniappan K."/>
            <person name="Rohde M."/>
            <person name="Tindall B.J."/>
            <person name="Detter J.C."/>
            <person name="Goker M."/>
            <person name="Woyke T."/>
            <person name="Bristow J."/>
            <person name="Eisen J.A."/>
            <person name="Markowitz V."/>
            <person name="Hugenholtz P."/>
            <person name="Klenk H.P."/>
            <person name="Kyrpides N.C."/>
        </authorList>
    </citation>
    <scope>NUCLEOTIDE SEQUENCE</scope>
    <source>
        <strain evidence="20">DSM 17368 / JCM 12287 / NRRL B-23963</strain>
    </source>
</reference>
<dbReference type="HOGENOM" id="CLU_077882_0_0_10"/>
<feature type="domain" description="FMN-binding" evidence="18">
    <location>
        <begin position="124"/>
        <end position="221"/>
    </location>
</feature>
<evidence type="ECO:0000256" key="4">
    <source>
        <dbReference type="ARBA" id="ARBA00022553"/>
    </source>
</evidence>
<comment type="subunit">
    <text evidence="16 17">Composed of six subunits; NqrA, NqrB, NqrC, NqrD, NqrE and NqrF.</text>
</comment>